<reference evidence="4" key="1">
    <citation type="submission" date="2022-09" db="EMBL/GenBank/DDBJ databases">
        <title>Rhodovastum sp. nov. RN2-1 isolated from soil in Seongnam, South Korea.</title>
        <authorList>
            <person name="Le N.T."/>
        </authorList>
    </citation>
    <scope>NUCLEOTIDE SEQUENCE</scope>
    <source>
        <strain evidence="4">RN2-1</strain>
    </source>
</reference>
<dbReference type="PANTHER" id="PTHR43794">
    <property type="entry name" value="AMINOHYDROLASE SSNA-RELATED"/>
    <property type="match status" value="1"/>
</dbReference>
<dbReference type="SUPFAM" id="SSF51556">
    <property type="entry name" value="Metallo-dependent hydrolases"/>
    <property type="match status" value="1"/>
</dbReference>
<gene>
    <name evidence="4" type="ORF">OL599_15970</name>
</gene>
<dbReference type="InterPro" id="IPR050287">
    <property type="entry name" value="MTA/SAH_deaminase"/>
</dbReference>
<name>A0AA41YLK7_9PROT</name>
<accession>A0AA41YLK7</accession>
<comment type="similarity">
    <text evidence="1">Belongs to the metallo-dependent hydrolases superfamily. ATZ/TRZ family.</text>
</comment>
<keyword evidence="5" id="KW-1185">Reference proteome</keyword>
<dbReference type="Gene3D" id="3.20.20.140">
    <property type="entry name" value="Metal-dependent hydrolases"/>
    <property type="match status" value="1"/>
</dbReference>
<dbReference type="RefSeq" id="WP_264714820.1">
    <property type="nucleotide sequence ID" value="NZ_JAPDNT010000015.1"/>
</dbReference>
<reference evidence="4" key="2">
    <citation type="submission" date="2022-10" db="EMBL/GenBank/DDBJ databases">
        <authorList>
            <person name="Trinh H.N."/>
        </authorList>
    </citation>
    <scope>NUCLEOTIDE SEQUENCE</scope>
    <source>
        <strain evidence="4">RN2-1</strain>
    </source>
</reference>
<protein>
    <submittedName>
        <fullName evidence="4">Amidohydrolase family protein</fullName>
    </submittedName>
</protein>
<comment type="caution">
    <text evidence="4">The sequence shown here is derived from an EMBL/GenBank/DDBJ whole genome shotgun (WGS) entry which is preliminary data.</text>
</comment>
<dbReference type="SUPFAM" id="SSF51338">
    <property type="entry name" value="Composite domain of metallo-dependent hydrolases"/>
    <property type="match status" value="1"/>
</dbReference>
<evidence type="ECO:0000256" key="2">
    <source>
        <dbReference type="ARBA" id="ARBA00022801"/>
    </source>
</evidence>
<dbReference type="InterPro" id="IPR032466">
    <property type="entry name" value="Metal_Hydrolase"/>
</dbReference>
<proteinExistence type="inferred from homology"/>
<keyword evidence="2" id="KW-0378">Hydrolase</keyword>
<organism evidence="4 5">
    <name type="scientific">Limobrevibacterium gyesilva</name>
    <dbReference type="NCBI Taxonomy" id="2991712"/>
    <lineage>
        <taxon>Bacteria</taxon>
        <taxon>Pseudomonadati</taxon>
        <taxon>Pseudomonadota</taxon>
        <taxon>Alphaproteobacteria</taxon>
        <taxon>Acetobacterales</taxon>
        <taxon>Acetobacteraceae</taxon>
        <taxon>Limobrevibacterium</taxon>
    </lineage>
</organism>
<dbReference type="EMBL" id="JAPDNT010000015">
    <property type="protein sequence ID" value="MCW3476076.1"/>
    <property type="molecule type" value="Genomic_DNA"/>
</dbReference>
<dbReference type="Gene3D" id="2.30.40.10">
    <property type="entry name" value="Urease, subunit C, domain 1"/>
    <property type="match status" value="1"/>
</dbReference>
<evidence type="ECO:0000313" key="5">
    <source>
        <dbReference type="Proteomes" id="UP001165679"/>
    </source>
</evidence>
<sequence length="488" mass="52253">MTQTILIDRALVLAAEGFRPGAVLIDGPTIAAVAFTDDEAAQLRSRAAQHVRGAGCWLIPGLIDAHAHGYATLLRGTENSLPLELWALYTTLYGRGYDDSAIRAAILLGAAERIRAGITGVIDHTPMVHLGRTALDAHERSGLRVGYAAFLQDVSDYDLLDIKLPPALMHRLGGPPPLDADAYADRFSELVQTARAGSGRVAVQLGPNAPQRCSPEAWDLWRELRDRHGVPVHMHLMETRAQALIGQRKWRGGLIREIERQGLLEGDVAAAHGIWLTADERDRLARHGATIVHNPASNLMLGSGVMPLAQWRAAGANIALGTDSANTGGRHDLFEAMRLAMMLPRVATTDHTAWPRASEILAMATRQAAPVLGLTGRLGTIAPGQLADLVLVRHDQPATLPMQHNEAALVQSASPDAVDSVMVNGAWVMRARRILAFDEAAALAEAEAAADAIRTRAAAELPVLDAALPGLAERLRAVLAAYAEGQTR</sequence>
<dbReference type="Proteomes" id="UP001165679">
    <property type="component" value="Unassembled WGS sequence"/>
</dbReference>
<dbReference type="Pfam" id="PF01979">
    <property type="entry name" value="Amidohydro_1"/>
    <property type="match status" value="1"/>
</dbReference>
<dbReference type="InterPro" id="IPR011059">
    <property type="entry name" value="Metal-dep_hydrolase_composite"/>
</dbReference>
<dbReference type="GO" id="GO:0016810">
    <property type="term" value="F:hydrolase activity, acting on carbon-nitrogen (but not peptide) bonds"/>
    <property type="evidence" value="ECO:0007669"/>
    <property type="project" value="InterPro"/>
</dbReference>
<evidence type="ECO:0000256" key="1">
    <source>
        <dbReference type="ARBA" id="ARBA00006745"/>
    </source>
</evidence>
<dbReference type="InterPro" id="IPR006680">
    <property type="entry name" value="Amidohydro-rel"/>
</dbReference>
<evidence type="ECO:0000313" key="4">
    <source>
        <dbReference type="EMBL" id="MCW3476076.1"/>
    </source>
</evidence>
<feature type="domain" description="Amidohydrolase-related" evidence="3">
    <location>
        <begin position="58"/>
        <end position="428"/>
    </location>
</feature>
<dbReference type="AlphaFoldDB" id="A0AA41YLK7"/>
<evidence type="ECO:0000259" key="3">
    <source>
        <dbReference type="Pfam" id="PF01979"/>
    </source>
</evidence>
<dbReference type="PANTHER" id="PTHR43794:SF11">
    <property type="entry name" value="AMIDOHYDROLASE-RELATED DOMAIN-CONTAINING PROTEIN"/>
    <property type="match status" value="1"/>
</dbReference>